<gene>
    <name evidence="6" type="ORF">GSUB_11595</name>
</gene>
<keyword evidence="7" id="KW-1185">Reference proteome</keyword>
<protein>
    <submittedName>
        <fullName evidence="6">Transporter</fullName>
    </submittedName>
</protein>
<evidence type="ECO:0000256" key="2">
    <source>
        <dbReference type="ARBA" id="ARBA00022692"/>
    </source>
</evidence>
<feature type="transmembrane region" description="Helical" evidence="5">
    <location>
        <begin position="12"/>
        <end position="35"/>
    </location>
</feature>
<organism evidence="6 7">
    <name type="scientific">Geoalkalibacter subterraneus</name>
    <dbReference type="NCBI Taxonomy" id="483547"/>
    <lineage>
        <taxon>Bacteria</taxon>
        <taxon>Pseudomonadati</taxon>
        <taxon>Thermodesulfobacteriota</taxon>
        <taxon>Desulfuromonadia</taxon>
        <taxon>Desulfuromonadales</taxon>
        <taxon>Geoalkalibacteraceae</taxon>
        <taxon>Geoalkalibacter</taxon>
    </lineage>
</organism>
<keyword evidence="3 5" id="KW-1133">Transmembrane helix</keyword>
<feature type="transmembrane region" description="Helical" evidence="5">
    <location>
        <begin position="191"/>
        <end position="216"/>
    </location>
</feature>
<feature type="transmembrane region" description="Helical" evidence="5">
    <location>
        <begin position="114"/>
        <end position="141"/>
    </location>
</feature>
<keyword evidence="4 5" id="KW-0472">Membrane</keyword>
<accession>A0A0B5FTM7</accession>
<dbReference type="AlphaFoldDB" id="A0A0B5FTM7"/>
<evidence type="ECO:0000256" key="5">
    <source>
        <dbReference type="SAM" id="Phobius"/>
    </source>
</evidence>
<dbReference type="Proteomes" id="UP000035036">
    <property type="component" value="Chromosome"/>
</dbReference>
<feature type="transmembrane region" description="Helical" evidence="5">
    <location>
        <begin position="398"/>
        <end position="417"/>
    </location>
</feature>
<sequence>MPCSSRQTSRADLWKAIGPGILVACAAVGGSHLVWSTRAGAEFGWSLIGLILLANLLKFPFFLYGQRYAAATGESLLAGYQRQGVIYLYIFLLVNILTGIINIAGVAMLSGALFAGYGIGGIGIAGLTVIILLVCMALILLGHYRLLDSVAKVVVILLALTTFVAVALAFFQGSPAPADFVPPSPWTWGSFAFLIILLGWMPAPVDLSTWSSLWMFSRERQTGHFATSRETSIDFYLGYIMAVVLAVMFLALGKLVMFGTGESFSDSGIVFSQQLVSLYSGHIGEWSKPLILTAAFVTMFSTTMTCVDGYPRSLAACCALIGGFSVQKFQLIHRIWIAVSVAGACALVLFYVKNLIQLLAFAAVISFITSPILAYINYKVMNGANVPEEERPGAILKILSWAGIIFFVLMTAGFVYVKVFY</sequence>
<dbReference type="KEGG" id="gsb:GSUB_11595"/>
<feature type="transmembrane region" description="Helical" evidence="5">
    <location>
        <begin position="236"/>
        <end position="257"/>
    </location>
</feature>
<dbReference type="HOGENOM" id="CLU_640842_0_0_7"/>
<evidence type="ECO:0000313" key="6">
    <source>
        <dbReference type="EMBL" id="AJF08024.1"/>
    </source>
</evidence>
<reference evidence="6 7" key="1">
    <citation type="journal article" date="2015" name="Genome Announc.">
        <title>Genomes of Geoalkalibacter ferrihydriticus Z-0531T and Geoalkalibacter subterraneus Red1T, Two Haloalkaliphilic Metal-Reducing Deltaproteobacteria.</title>
        <authorList>
            <person name="Badalamenti J.P."/>
            <person name="Krajmalnik-Brown R."/>
            <person name="Torres C.I."/>
            <person name="Bond D.R."/>
        </authorList>
    </citation>
    <scope>NUCLEOTIDE SEQUENCE [LARGE SCALE GENOMIC DNA]</scope>
    <source>
        <strain evidence="6 7">Red1</strain>
    </source>
</reference>
<evidence type="ECO:0000313" key="7">
    <source>
        <dbReference type="Proteomes" id="UP000035036"/>
    </source>
</evidence>
<feature type="transmembrane region" description="Helical" evidence="5">
    <location>
        <begin position="153"/>
        <end position="171"/>
    </location>
</feature>
<dbReference type="EMBL" id="CP010311">
    <property type="protein sequence ID" value="AJF08024.1"/>
    <property type="molecule type" value="Genomic_DNA"/>
</dbReference>
<proteinExistence type="predicted"/>
<evidence type="ECO:0000256" key="1">
    <source>
        <dbReference type="ARBA" id="ARBA00004141"/>
    </source>
</evidence>
<evidence type="ECO:0000256" key="3">
    <source>
        <dbReference type="ARBA" id="ARBA00022989"/>
    </source>
</evidence>
<dbReference type="GO" id="GO:0016020">
    <property type="term" value="C:membrane"/>
    <property type="evidence" value="ECO:0007669"/>
    <property type="project" value="UniProtKB-SubCell"/>
</dbReference>
<feature type="transmembrane region" description="Helical" evidence="5">
    <location>
        <begin position="47"/>
        <end position="65"/>
    </location>
</feature>
<keyword evidence="2 5" id="KW-0812">Transmembrane</keyword>
<comment type="subcellular location">
    <subcellularLocation>
        <location evidence="1">Membrane</location>
        <topology evidence="1">Multi-pass membrane protein</topology>
    </subcellularLocation>
</comment>
<name>A0A0B5FTM7_9BACT</name>
<evidence type="ECO:0000256" key="4">
    <source>
        <dbReference type="ARBA" id="ARBA00023136"/>
    </source>
</evidence>
<dbReference type="GO" id="GO:0046873">
    <property type="term" value="F:metal ion transmembrane transporter activity"/>
    <property type="evidence" value="ECO:0007669"/>
    <property type="project" value="InterPro"/>
</dbReference>
<dbReference type="InterPro" id="IPR001046">
    <property type="entry name" value="NRAMP_fam"/>
</dbReference>
<feature type="transmembrane region" description="Helical" evidence="5">
    <location>
        <begin position="86"/>
        <end position="108"/>
    </location>
</feature>
<dbReference type="Pfam" id="PF01566">
    <property type="entry name" value="Nramp"/>
    <property type="match status" value="1"/>
</dbReference>
<feature type="transmembrane region" description="Helical" evidence="5">
    <location>
        <begin position="358"/>
        <end position="378"/>
    </location>
</feature>
<dbReference type="STRING" id="483547.GSUB_11595"/>
<feature type="transmembrane region" description="Helical" evidence="5">
    <location>
        <begin position="331"/>
        <end position="352"/>
    </location>
</feature>